<keyword evidence="1" id="KW-0732">Signal</keyword>
<sequence length="110" mass="12048">MNRLLPLLFLATPAFADAPVIEDVTYSNGRFNVTLSHGDTGWDDYADGWRVELADGTVLGTRTLAHPHVDEQPFTRSSNIAVPAGVDVVYVRASDSVGGWATRTERFSIR</sequence>
<gene>
    <name evidence="2" type="ORF">PSJ8397_02966</name>
</gene>
<dbReference type="OrthoDB" id="573055at2"/>
<keyword evidence="3" id="KW-1185">Reference proteome</keyword>
<feature type="chain" id="PRO_5012396186" description="Secreted protein" evidence="1">
    <location>
        <begin position="17"/>
        <end position="110"/>
    </location>
</feature>
<proteinExistence type="predicted"/>
<evidence type="ECO:0000313" key="3">
    <source>
        <dbReference type="Proteomes" id="UP000193623"/>
    </source>
</evidence>
<dbReference type="AlphaFoldDB" id="A0A1Y5T8C0"/>
<evidence type="ECO:0000313" key="2">
    <source>
        <dbReference type="EMBL" id="SLN56077.1"/>
    </source>
</evidence>
<dbReference type="RefSeq" id="WP_085865349.1">
    <property type="nucleotide sequence ID" value="NZ_FWFT01000005.1"/>
</dbReference>
<protein>
    <recommendedName>
        <fullName evidence="4">Secreted protein</fullName>
    </recommendedName>
</protein>
<accession>A0A1Y5T8C0</accession>
<dbReference type="EMBL" id="FWFT01000005">
    <property type="protein sequence ID" value="SLN56077.1"/>
    <property type="molecule type" value="Genomic_DNA"/>
</dbReference>
<dbReference type="Proteomes" id="UP000193623">
    <property type="component" value="Unassembled WGS sequence"/>
</dbReference>
<feature type="signal peptide" evidence="1">
    <location>
        <begin position="1"/>
        <end position="16"/>
    </location>
</feature>
<organism evidence="2 3">
    <name type="scientific">Pseudooctadecabacter jejudonensis</name>
    <dbReference type="NCBI Taxonomy" id="1391910"/>
    <lineage>
        <taxon>Bacteria</taxon>
        <taxon>Pseudomonadati</taxon>
        <taxon>Pseudomonadota</taxon>
        <taxon>Alphaproteobacteria</taxon>
        <taxon>Rhodobacterales</taxon>
        <taxon>Paracoccaceae</taxon>
        <taxon>Pseudooctadecabacter</taxon>
    </lineage>
</organism>
<evidence type="ECO:0000256" key="1">
    <source>
        <dbReference type="SAM" id="SignalP"/>
    </source>
</evidence>
<reference evidence="2 3" key="1">
    <citation type="submission" date="2017-03" db="EMBL/GenBank/DDBJ databases">
        <authorList>
            <person name="Afonso C.L."/>
            <person name="Miller P.J."/>
            <person name="Scott M.A."/>
            <person name="Spackman E."/>
            <person name="Goraichik I."/>
            <person name="Dimitrov K.M."/>
            <person name="Suarez D.L."/>
            <person name="Swayne D.E."/>
        </authorList>
    </citation>
    <scope>NUCLEOTIDE SEQUENCE [LARGE SCALE GENOMIC DNA]</scope>
    <source>
        <strain evidence="2 3">CECT 8397</strain>
    </source>
</reference>
<name>A0A1Y5T8C0_9RHOB</name>
<evidence type="ECO:0008006" key="4">
    <source>
        <dbReference type="Google" id="ProtNLM"/>
    </source>
</evidence>